<dbReference type="InterPro" id="IPR011010">
    <property type="entry name" value="DNA_brk_join_enz"/>
</dbReference>
<accession>H3RBK3</accession>
<reference evidence="6 9" key="3">
    <citation type="submission" date="2016-10" db="EMBL/GenBank/DDBJ databases">
        <title>Complete Genome Assembly of Pantoea stewartii subsp. stewartii DC283, a Corn Pathogen.</title>
        <authorList>
            <person name="Duong D.A."/>
            <person name="Stevens A.M."/>
            <person name="Jensen R.V."/>
        </authorList>
    </citation>
    <scope>NUCLEOTIDE SEQUENCE [LARGE SCALE GENOMIC DNA]</scope>
    <source>
        <strain evidence="6 9">DC283</strain>
    </source>
</reference>
<keyword evidence="3" id="KW-0238">DNA-binding</keyword>
<dbReference type="EMBL" id="CP017581">
    <property type="protein sequence ID" value="ARF51890.1"/>
    <property type="molecule type" value="Genomic_DNA"/>
</dbReference>
<evidence type="ECO:0000313" key="8">
    <source>
        <dbReference type="Proteomes" id="UP000005050"/>
    </source>
</evidence>
<evidence type="ECO:0000256" key="3">
    <source>
        <dbReference type="ARBA" id="ARBA00023125"/>
    </source>
</evidence>
<protein>
    <submittedName>
        <fullName evidence="7">CP4-57 family phage integrase</fullName>
    </submittedName>
</protein>
<dbReference type="CDD" id="cd00801">
    <property type="entry name" value="INT_P4_C"/>
    <property type="match status" value="1"/>
</dbReference>
<dbReference type="PANTHER" id="PTHR30629:SF6">
    <property type="entry name" value="PROPHAGE INTEGRASE INTA-RELATED"/>
    <property type="match status" value="1"/>
</dbReference>
<reference evidence="7" key="2">
    <citation type="submission" date="2012-01" db="EMBL/GenBank/DDBJ databases">
        <authorList>
            <person name="Biehl B.S."/>
            <person name="Ding Y."/>
            <person name="Dugan-Rocha S.P."/>
            <person name="Gibbs R.A."/>
            <person name="Glasner J.D."/>
            <person name="Kovar C."/>
            <person name="Muzny D.M."/>
            <person name="Neeno-Eckwall E.C."/>
            <person name="Perna N.T."/>
            <person name="Qin X."/>
            <person name="von Bodman S.B."/>
            <person name="Weinstock G.M."/>
        </authorList>
    </citation>
    <scope>NUCLEOTIDE SEQUENCE</scope>
    <source>
        <strain evidence="7">DC283</strain>
    </source>
</reference>
<dbReference type="Pfam" id="PF00589">
    <property type="entry name" value="Phage_integrase"/>
    <property type="match status" value="1"/>
</dbReference>
<evidence type="ECO:0000313" key="9">
    <source>
        <dbReference type="Proteomes" id="UP000192380"/>
    </source>
</evidence>
<dbReference type="PATRIC" id="fig|660596.6.peg.1355"/>
<comment type="similarity">
    <text evidence="1">Belongs to the 'phage' integrase family.</text>
</comment>
<keyword evidence="4" id="KW-0233">DNA recombination</keyword>
<dbReference type="InterPro" id="IPR053876">
    <property type="entry name" value="Phage_int_M"/>
</dbReference>
<dbReference type="Proteomes" id="UP000192380">
    <property type="component" value="Chromosome"/>
</dbReference>
<dbReference type="InterPro" id="IPR025166">
    <property type="entry name" value="Integrase_DNA_bind_dom"/>
</dbReference>
<organism evidence="7 8">
    <name type="scientific">Pantoea stewartii subsp. stewartii DC283</name>
    <dbReference type="NCBI Taxonomy" id="660596"/>
    <lineage>
        <taxon>Bacteria</taxon>
        <taxon>Pseudomonadati</taxon>
        <taxon>Pseudomonadota</taxon>
        <taxon>Gammaproteobacteria</taxon>
        <taxon>Enterobacterales</taxon>
        <taxon>Erwiniaceae</taxon>
        <taxon>Pantoea</taxon>
    </lineage>
</organism>
<dbReference type="InterPro" id="IPR002104">
    <property type="entry name" value="Integrase_catalytic"/>
</dbReference>
<evidence type="ECO:0000256" key="1">
    <source>
        <dbReference type="ARBA" id="ARBA00008857"/>
    </source>
</evidence>
<keyword evidence="9" id="KW-1185">Reference proteome</keyword>
<keyword evidence="2" id="KW-0229">DNA integration</keyword>
<dbReference type="GO" id="GO:0015074">
    <property type="term" value="P:DNA integration"/>
    <property type="evidence" value="ECO:0007669"/>
    <property type="project" value="UniProtKB-KW"/>
</dbReference>
<dbReference type="Gene3D" id="1.10.443.10">
    <property type="entry name" value="Intergrase catalytic core"/>
    <property type="match status" value="1"/>
</dbReference>
<dbReference type="Pfam" id="PF22022">
    <property type="entry name" value="Phage_int_M"/>
    <property type="match status" value="1"/>
</dbReference>
<evidence type="ECO:0000313" key="6">
    <source>
        <dbReference type="EMBL" id="ARF51890.1"/>
    </source>
</evidence>
<dbReference type="AlphaFoldDB" id="H3RBK3"/>
<dbReference type="SUPFAM" id="SSF56349">
    <property type="entry name" value="DNA breaking-rejoining enzymes"/>
    <property type="match status" value="1"/>
</dbReference>
<dbReference type="Pfam" id="PF13356">
    <property type="entry name" value="Arm-DNA-bind_3"/>
    <property type="match status" value="1"/>
</dbReference>
<dbReference type="RefSeq" id="WP_006118719.1">
    <property type="nucleotide sequence ID" value="NZ_AHIE01000008.1"/>
</dbReference>
<dbReference type="InterPro" id="IPR050808">
    <property type="entry name" value="Phage_Integrase"/>
</dbReference>
<proteinExistence type="inferred from homology"/>
<dbReference type="InterPro" id="IPR010998">
    <property type="entry name" value="Integrase_recombinase_N"/>
</dbReference>
<dbReference type="Gene3D" id="3.30.160.390">
    <property type="entry name" value="Integrase, DNA-binding domain"/>
    <property type="match status" value="1"/>
</dbReference>
<dbReference type="GO" id="GO:0006310">
    <property type="term" value="P:DNA recombination"/>
    <property type="evidence" value="ECO:0007669"/>
    <property type="project" value="UniProtKB-KW"/>
</dbReference>
<gene>
    <name evidence="7" type="ORF">CKS_4093</name>
    <name evidence="6" type="ORF">DSJ_10030</name>
</gene>
<evidence type="ECO:0000313" key="7">
    <source>
        <dbReference type="EMBL" id="EHU01342.1"/>
    </source>
</evidence>
<reference evidence="7 8" key="1">
    <citation type="journal article" date="2012" name="Mol. Microbiol.">
        <title>The genetic and structural basis of two distinct terminal side branch residues in stewartan and amylovoran exopolysaccharides and their potential role in host adaptation.</title>
        <authorList>
            <person name="Wang X."/>
            <person name="Yang F."/>
            <person name="von Bodman S.B."/>
        </authorList>
    </citation>
    <scope>NUCLEOTIDE SEQUENCE [LARGE SCALE GENOMIC DNA]</scope>
    <source>
        <strain evidence="7 8">DC283</strain>
    </source>
</reference>
<evidence type="ECO:0000256" key="2">
    <source>
        <dbReference type="ARBA" id="ARBA00022908"/>
    </source>
</evidence>
<dbReference type="InterPro" id="IPR038488">
    <property type="entry name" value="Integrase_DNA-bd_sf"/>
</dbReference>
<evidence type="ECO:0000259" key="5">
    <source>
        <dbReference type="PROSITE" id="PS51898"/>
    </source>
</evidence>
<evidence type="ECO:0000256" key="4">
    <source>
        <dbReference type="ARBA" id="ARBA00023172"/>
    </source>
</evidence>
<sequence>MPKKTRPLTNVEVKSAKSGTADYALYDGDGLLICIKSTGSKIWRVRYSHPRTGKRQTLTVGNFPYVSLIEARKARESARELLRNGIDPQEEKRRILRERQDYNGNTLRLVAEQWFRLKKDMNRSDSLLKQIERSINFLNISLGDIPVGDITPRMALSALSAQIDKGLISSARVNAQRLNEIMNYAMNTGLISANQLSKIGNAIPEAKKNNLATIRPEEFPSLLSAIESLDSDEFYKMIVHWQFLTMTRPIEGVRAEWSEIDFVENTWTIPAHKMKKKRVHVVPLSTQALDILSKLRPVTGNKKYVFNSFIKSSQPVFKGMVNELIVRTEFKGKLTSHGLRSVASVALNEEGFNPDVIEAALAHVGSDAVRNAYNRTTYLEQRRKMMQWLGDFFDKAQRGERVDNDGTRGLKLVV</sequence>
<dbReference type="STRING" id="660596.DSJ_10030"/>
<dbReference type="InterPro" id="IPR013762">
    <property type="entry name" value="Integrase-like_cat_sf"/>
</dbReference>
<dbReference type="GO" id="GO:0003677">
    <property type="term" value="F:DNA binding"/>
    <property type="evidence" value="ECO:0007669"/>
    <property type="project" value="UniProtKB-KW"/>
</dbReference>
<dbReference type="EMBL" id="AHIE01000008">
    <property type="protein sequence ID" value="EHU01342.1"/>
    <property type="molecule type" value="Genomic_DNA"/>
</dbReference>
<feature type="domain" description="Tyr recombinase" evidence="5">
    <location>
        <begin position="209"/>
        <end position="386"/>
    </location>
</feature>
<dbReference type="KEGG" id="pstw:DSJ_10030"/>
<dbReference type="PANTHER" id="PTHR30629">
    <property type="entry name" value="PROPHAGE INTEGRASE"/>
    <property type="match status" value="1"/>
</dbReference>
<dbReference type="Gene3D" id="1.10.150.130">
    <property type="match status" value="1"/>
</dbReference>
<dbReference type="Proteomes" id="UP000005050">
    <property type="component" value="Unassembled WGS sequence"/>
</dbReference>
<name>H3RBK3_PANSE</name>
<dbReference type="PROSITE" id="PS51898">
    <property type="entry name" value="TYR_RECOMBINASE"/>
    <property type="match status" value="1"/>
</dbReference>